<comment type="similarity">
    <text evidence="10">Belongs to the monovalent cation:proton antiporter 2 (CPA2) transporter (TC 2.A.37) family. CHX (TC 2.A.37.4) subfamily.</text>
</comment>
<feature type="transmembrane region" description="Helical" evidence="12">
    <location>
        <begin position="26"/>
        <end position="45"/>
    </location>
</feature>
<dbReference type="FunFam" id="1.20.1530.20:FF:000003">
    <property type="entry name" value="Cation/H(+) antiporter 15"/>
    <property type="match status" value="1"/>
</dbReference>
<dbReference type="OrthoDB" id="2687058at2759"/>
<keyword evidence="9 12" id="KW-0472">Membrane</keyword>
<dbReference type="OMA" id="NFMLFTG"/>
<evidence type="ECO:0000256" key="9">
    <source>
        <dbReference type="ARBA" id="ARBA00023136"/>
    </source>
</evidence>
<dbReference type="GO" id="GO:0006885">
    <property type="term" value="P:regulation of pH"/>
    <property type="evidence" value="ECO:0007669"/>
    <property type="project" value="TreeGrafter"/>
</dbReference>
<evidence type="ECO:0000256" key="8">
    <source>
        <dbReference type="ARBA" id="ARBA00023065"/>
    </source>
</evidence>
<evidence type="ECO:0000256" key="5">
    <source>
        <dbReference type="ARBA" id="ARBA00022692"/>
    </source>
</evidence>
<dbReference type="EMBL" id="CM035409">
    <property type="protein sequence ID" value="KAH7440342.1"/>
    <property type="molecule type" value="Genomic_DNA"/>
</dbReference>
<evidence type="ECO:0000256" key="3">
    <source>
        <dbReference type="ARBA" id="ARBA00022449"/>
    </source>
</evidence>
<dbReference type="Pfam" id="PF00999">
    <property type="entry name" value="Na_H_Exchanger"/>
    <property type="match status" value="1"/>
</dbReference>
<keyword evidence="8" id="KW-0406">Ion transport</keyword>
<dbReference type="GO" id="GO:1902600">
    <property type="term" value="P:proton transmembrane transport"/>
    <property type="evidence" value="ECO:0007669"/>
    <property type="project" value="InterPro"/>
</dbReference>
<feature type="transmembrane region" description="Helical" evidence="12">
    <location>
        <begin position="57"/>
        <end position="78"/>
    </location>
</feature>
<dbReference type="GO" id="GO:0016020">
    <property type="term" value="C:membrane"/>
    <property type="evidence" value="ECO:0007669"/>
    <property type="project" value="UniProtKB-SubCell"/>
</dbReference>
<evidence type="ECO:0000256" key="2">
    <source>
        <dbReference type="ARBA" id="ARBA00022448"/>
    </source>
</evidence>
<feature type="transmembrane region" description="Helical" evidence="12">
    <location>
        <begin position="157"/>
        <end position="178"/>
    </location>
</feature>
<evidence type="ECO:0000256" key="11">
    <source>
        <dbReference type="SAM" id="MobiDB-lite"/>
    </source>
</evidence>
<dbReference type="Proteomes" id="UP000825935">
    <property type="component" value="Chromosome 4"/>
</dbReference>
<accession>A0A8T2UYP1</accession>
<evidence type="ECO:0000256" key="6">
    <source>
        <dbReference type="ARBA" id="ARBA00022958"/>
    </source>
</evidence>
<gene>
    <name evidence="16" type="ORF">KP509_04G103000</name>
</gene>
<keyword evidence="17" id="KW-1185">Reference proteome</keyword>
<keyword evidence="5 12" id="KW-0812">Transmembrane</keyword>
<feature type="transmembrane region" description="Helical" evidence="12">
    <location>
        <begin position="220"/>
        <end position="240"/>
    </location>
</feature>
<reference evidence="16" key="1">
    <citation type="submission" date="2021-08" db="EMBL/GenBank/DDBJ databases">
        <title>WGS assembly of Ceratopteris richardii.</title>
        <authorList>
            <person name="Marchant D.B."/>
            <person name="Chen G."/>
            <person name="Jenkins J."/>
            <person name="Shu S."/>
            <person name="Leebens-Mack J."/>
            <person name="Grimwood J."/>
            <person name="Schmutz J."/>
            <person name="Soltis P."/>
            <person name="Soltis D."/>
            <person name="Chen Z.-H."/>
        </authorList>
    </citation>
    <scope>NUCLEOTIDE SEQUENCE</scope>
    <source>
        <strain evidence="16">Whitten #5841</strain>
        <tissue evidence="16">Leaf</tissue>
    </source>
</reference>
<evidence type="ECO:0000259" key="13">
    <source>
        <dbReference type="Pfam" id="PF00999"/>
    </source>
</evidence>
<feature type="transmembrane region" description="Helical" evidence="12">
    <location>
        <begin position="90"/>
        <end position="110"/>
    </location>
</feature>
<keyword evidence="2" id="KW-0813">Transport</keyword>
<dbReference type="Pfam" id="PF23256">
    <property type="entry name" value="CHX17_2nd"/>
    <property type="match status" value="1"/>
</dbReference>
<dbReference type="InterPro" id="IPR038770">
    <property type="entry name" value="Na+/solute_symporter_sf"/>
</dbReference>
<keyword evidence="4" id="KW-0633">Potassium transport</keyword>
<proteinExistence type="inferred from homology"/>
<feature type="domain" description="Cation/H+ exchanger transmembrane" evidence="13">
    <location>
        <begin position="41"/>
        <end position="421"/>
    </location>
</feature>
<evidence type="ECO:0008006" key="18">
    <source>
        <dbReference type="Google" id="ProtNLM"/>
    </source>
</evidence>
<keyword evidence="7 12" id="KW-1133">Transmembrane helix</keyword>
<dbReference type="InterPro" id="IPR057290">
    <property type="entry name" value="CHX17_C"/>
</dbReference>
<dbReference type="GO" id="GO:0015297">
    <property type="term" value="F:antiporter activity"/>
    <property type="evidence" value="ECO:0007669"/>
    <property type="project" value="UniProtKB-KW"/>
</dbReference>
<evidence type="ECO:0000256" key="1">
    <source>
        <dbReference type="ARBA" id="ARBA00004141"/>
    </source>
</evidence>
<feature type="transmembrane region" description="Helical" evidence="12">
    <location>
        <begin position="261"/>
        <end position="294"/>
    </location>
</feature>
<dbReference type="PANTHER" id="PTHR32468">
    <property type="entry name" value="CATION/H + ANTIPORTER"/>
    <property type="match status" value="1"/>
</dbReference>
<sequence>MTSESCSSAMAATSNGVFQGDNPINFSLPLLILQICLVLFISRTLAAIIKPLRQPRVIAEIIGGVLLGPSVLGKIPLYMDYVFPHRSLTVLETISDLGLVFFLFLVGLELDLKAILRTGGSALAIAAAGICAPFIGGVGVSFVLHSTIAGGSSFAPFLIFMGVAMSITAFPVLARILAERRLLTTDVGQMAMAAAAVNDVVAWILLALAVALSGSNKGPLVAVYVLLCGGFFVLVMIFIVQKIMVKLASRVVDNEPINEILVVITLAGVLIAGFATDAIGIHSIFGGFIFGLVIPKDGPFAALIIEKIEDFVTILMLPLYFAASGLKTNINSIKDGQSFGLLLLVILTACAGKILGTFVVAYFYKMSMRKSLTLGFLMNTKGLVELIVLNIGKDKKVLNDEIFAIMVLMALFTTFITTPVVVALYKPARTSVPYTRRMLYVPHEKLATTDLELRLLACVHGMPNVHAIINLVEALRGTRRHPLYLYILHLLELSERPSSIMKVQRVRRNGRPFWDQEHHDMDSIVVAFEAFGQLSKVTVCPMTTISRFVDMYEDICVTANDKRAAMIVLPFHKHARPYMHDGTWESHSAGLRQVNQKVLLHAPCSVGILVDRGIGVMSLASSFVNQRIAVLFYGGPDDREALAIGYRMAEHPGVKLKVYRFLLGDPVDQHHVEMTPLETESGSAEHDTGLEDTGDSSGTDYQSVLSFGSKFSLGHDMFDYMITEVDRNEESKLDEQCLAMAKQNFTVPGASNEGDSVSKKSISYEETTVNEPIGFALTMARMEDLSLLIVGRGRKPSPLLASFAGKHAVYPELGPVGEALTVTALSEIGCSLLVVQQHDPELAIIPPPSTKVVDVTSPKSGGLQLSPSLVVVTGPASSPAVVQATKDDQS</sequence>
<feature type="domain" description="Cation/H(+) antiporter central" evidence="14">
    <location>
        <begin position="481"/>
        <end position="617"/>
    </location>
</feature>
<comment type="caution">
    <text evidence="16">The sequence shown here is derived from an EMBL/GenBank/DDBJ whole genome shotgun (WGS) entry which is preliminary data.</text>
</comment>
<organism evidence="16 17">
    <name type="scientific">Ceratopteris richardii</name>
    <name type="common">Triangle waterfern</name>
    <dbReference type="NCBI Taxonomy" id="49495"/>
    <lineage>
        <taxon>Eukaryota</taxon>
        <taxon>Viridiplantae</taxon>
        <taxon>Streptophyta</taxon>
        <taxon>Embryophyta</taxon>
        <taxon>Tracheophyta</taxon>
        <taxon>Polypodiopsida</taxon>
        <taxon>Polypodiidae</taxon>
        <taxon>Polypodiales</taxon>
        <taxon>Pteridineae</taxon>
        <taxon>Pteridaceae</taxon>
        <taxon>Parkerioideae</taxon>
        <taxon>Ceratopteris</taxon>
    </lineage>
</organism>
<name>A0A8T2UYP1_CERRI</name>
<evidence type="ECO:0000313" key="17">
    <source>
        <dbReference type="Proteomes" id="UP000825935"/>
    </source>
</evidence>
<dbReference type="Pfam" id="PF23259">
    <property type="entry name" value="CHX17_C"/>
    <property type="match status" value="1"/>
</dbReference>
<feature type="transmembrane region" description="Helical" evidence="12">
    <location>
        <begin position="403"/>
        <end position="425"/>
    </location>
</feature>
<dbReference type="InterPro" id="IPR050794">
    <property type="entry name" value="CPA2_transporter"/>
</dbReference>
<feature type="transmembrane region" description="Helical" evidence="12">
    <location>
        <begin position="122"/>
        <end position="145"/>
    </location>
</feature>
<keyword evidence="3" id="KW-0050">Antiport</keyword>
<protein>
    <recommendedName>
        <fullName evidence="18">Cation/H+ exchanger domain-containing protein</fullName>
    </recommendedName>
</protein>
<feature type="domain" description="Cation/H(+) antiporter C-terminal" evidence="15">
    <location>
        <begin position="628"/>
        <end position="659"/>
    </location>
</feature>
<dbReference type="InterPro" id="IPR006153">
    <property type="entry name" value="Cation/H_exchanger_TM"/>
</dbReference>
<dbReference type="GO" id="GO:0012505">
    <property type="term" value="C:endomembrane system"/>
    <property type="evidence" value="ECO:0007669"/>
    <property type="project" value="TreeGrafter"/>
</dbReference>
<dbReference type="GO" id="GO:0006813">
    <property type="term" value="P:potassium ion transport"/>
    <property type="evidence" value="ECO:0007669"/>
    <property type="project" value="UniProtKB-KW"/>
</dbReference>
<evidence type="ECO:0000256" key="7">
    <source>
        <dbReference type="ARBA" id="ARBA00022989"/>
    </source>
</evidence>
<dbReference type="PANTHER" id="PTHR32468:SF0">
    <property type="entry name" value="K(+)_H(+) ANTIPORTER 1"/>
    <property type="match status" value="1"/>
</dbReference>
<dbReference type="Gene3D" id="1.20.1530.20">
    <property type="match status" value="1"/>
</dbReference>
<evidence type="ECO:0000256" key="10">
    <source>
        <dbReference type="ARBA" id="ARBA00038341"/>
    </source>
</evidence>
<dbReference type="AlphaFoldDB" id="A0A8T2UYP1"/>
<evidence type="ECO:0000256" key="4">
    <source>
        <dbReference type="ARBA" id="ARBA00022538"/>
    </source>
</evidence>
<dbReference type="InterPro" id="IPR057291">
    <property type="entry name" value="CHX17_2nd"/>
</dbReference>
<evidence type="ECO:0000259" key="14">
    <source>
        <dbReference type="Pfam" id="PF23256"/>
    </source>
</evidence>
<evidence type="ECO:0000256" key="12">
    <source>
        <dbReference type="SAM" id="Phobius"/>
    </source>
</evidence>
<evidence type="ECO:0000313" key="16">
    <source>
        <dbReference type="EMBL" id="KAH7440342.1"/>
    </source>
</evidence>
<comment type="subcellular location">
    <subcellularLocation>
        <location evidence="1">Membrane</location>
        <topology evidence="1">Multi-pass membrane protein</topology>
    </subcellularLocation>
</comment>
<feature type="transmembrane region" description="Helical" evidence="12">
    <location>
        <begin position="190"/>
        <end position="214"/>
    </location>
</feature>
<feature type="transmembrane region" description="Helical" evidence="12">
    <location>
        <begin position="341"/>
        <end position="364"/>
    </location>
</feature>
<feature type="region of interest" description="Disordered" evidence="11">
    <location>
        <begin position="677"/>
        <end position="697"/>
    </location>
</feature>
<evidence type="ECO:0000259" key="15">
    <source>
        <dbReference type="Pfam" id="PF23259"/>
    </source>
</evidence>
<keyword evidence="6" id="KW-0630">Potassium</keyword>